<evidence type="ECO:0000313" key="11">
    <source>
        <dbReference type="Proteomes" id="UP000032360"/>
    </source>
</evidence>
<dbReference type="GO" id="GO:0003677">
    <property type="term" value="F:DNA binding"/>
    <property type="evidence" value="ECO:0007669"/>
    <property type="project" value="UniProtKB-KW"/>
</dbReference>
<dbReference type="REBASE" id="114758">
    <property type="entry name" value="M.AfePyF3ORF21770P"/>
</dbReference>
<evidence type="ECO:0000256" key="3">
    <source>
        <dbReference type="ARBA" id="ARBA00022679"/>
    </source>
</evidence>
<sequence>MNGRQGRSLPDSSITLNTVIVGDARKRLAEIPEASVDSVVTSPPYFQLRDYGTKNQMGLEPDVSAWVNELRLVMGGLSRVLKPTGSVWLNLGDSFSRHPHFGAPSKSLLLGPERLALALIEDGWTIRNKVIWAKTRSMPSSVRDRLSCTWEVIYFLTRSHHYYFDLDAIRIPHLTSLKHPAKALKPYPPLSASPPNWAGPLAGNNVGLAKLKAQGLSGHPLGKNPGDVWTMASANFRGEHFATFPPRLVEQPLLATCPEKVCVGCGGPWQRNQAKTVGQLTVPGDLRPSCKCRKGWRPGVVLDPFFGAGTVGLVAEAHRRDWLGIELNPRFAKLAMERITKASTEKQAKKEAS</sequence>
<dbReference type="GO" id="GO:0008170">
    <property type="term" value="F:N-methyltransferase activity"/>
    <property type="evidence" value="ECO:0007669"/>
    <property type="project" value="InterPro"/>
</dbReference>
<evidence type="ECO:0000313" key="10">
    <source>
        <dbReference type="EMBL" id="KJF16975.1"/>
    </source>
</evidence>
<dbReference type="InterPro" id="IPR001091">
    <property type="entry name" value="RM_Methyltransferase"/>
</dbReference>
<gene>
    <name evidence="10" type="ORF">AXFE_21770</name>
</gene>
<dbReference type="Gene3D" id="3.40.50.150">
    <property type="entry name" value="Vaccinia Virus protein VP39"/>
    <property type="match status" value="1"/>
</dbReference>
<dbReference type="EC" id="2.1.1.-" evidence="8"/>
<keyword evidence="4" id="KW-0949">S-adenosyl-L-methionine</keyword>
<feature type="domain" description="DNA methylase N-4/N-6" evidence="9">
    <location>
        <begin position="36"/>
        <end position="337"/>
    </location>
</feature>
<dbReference type="RefSeq" id="WP_052605804.1">
    <property type="nucleotide sequence ID" value="NZ_JXYS01000069.1"/>
</dbReference>
<comment type="caution">
    <text evidence="10">The sequence shown here is derived from an EMBL/GenBank/DDBJ whole genome shotgun (WGS) entry which is preliminary data.</text>
</comment>
<dbReference type="EMBL" id="JXYS01000069">
    <property type="protein sequence ID" value="KJF16975.1"/>
    <property type="molecule type" value="Genomic_DNA"/>
</dbReference>
<reference evidence="10 11" key="1">
    <citation type="submission" date="2015-01" db="EMBL/GenBank/DDBJ databases">
        <title>Draft genome of the acidophilic iron oxidizer Acidithrix ferrooxidans strain Py-F3.</title>
        <authorList>
            <person name="Poehlein A."/>
            <person name="Eisen S."/>
            <person name="Schloemann M."/>
            <person name="Johnson B.D."/>
            <person name="Daniel R."/>
            <person name="Muehling M."/>
        </authorList>
    </citation>
    <scope>NUCLEOTIDE SEQUENCE [LARGE SCALE GENOMIC DNA]</scope>
    <source>
        <strain evidence="10 11">Py-F3</strain>
    </source>
</reference>
<keyword evidence="2 10" id="KW-0489">Methyltransferase</keyword>
<dbReference type="GO" id="GO:0015667">
    <property type="term" value="F:site-specific DNA-methyltransferase (cytosine-N4-specific) activity"/>
    <property type="evidence" value="ECO:0007669"/>
    <property type="project" value="UniProtKB-EC"/>
</dbReference>
<dbReference type="PRINTS" id="PR00508">
    <property type="entry name" value="S21N4MTFRASE"/>
</dbReference>
<protein>
    <recommendedName>
        <fullName evidence="8">Methyltransferase</fullName>
        <ecNumber evidence="8">2.1.1.-</ecNumber>
    </recommendedName>
</protein>
<evidence type="ECO:0000256" key="8">
    <source>
        <dbReference type="RuleBase" id="RU362026"/>
    </source>
</evidence>
<keyword evidence="3 10" id="KW-0808">Transferase</keyword>
<dbReference type="Pfam" id="PF01555">
    <property type="entry name" value="N6_N4_Mtase"/>
    <property type="match status" value="1"/>
</dbReference>
<evidence type="ECO:0000259" key="9">
    <source>
        <dbReference type="Pfam" id="PF01555"/>
    </source>
</evidence>
<evidence type="ECO:0000256" key="6">
    <source>
        <dbReference type="ARBA" id="ARBA00023125"/>
    </source>
</evidence>
<dbReference type="STRING" id="1280514.AXFE_21770"/>
<dbReference type="SUPFAM" id="SSF53335">
    <property type="entry name" value="S-adenosyl-L-methionine-dependent methyltransferases"/>
    <property type="match status" value="1"/>
</dbReference>
<evidence type="ECO:0000256" key="7">
    <source>
        <dbReference type="ARBA" id="ARBA00049120"/>
    </source>
</evidence>
<evidence type="ECO:0000256" key="2">
    <source>
        <dbReference type="ARBA" id="ARBA00022603"/>
    </source>
</evidence>
<dbReference type="InterPro" id="IPR017985">
    <property type="entry name" value="MeTrfase_CN4_CS"/>
</dbReference>
<comment type="catalytic activity">
    <reaction evidence="7">
        <text>a 2'-deoxycytidine in DNA + S-adenosyl-L-methionine = an N(4)-methyl-2'-deoxycytidine in DNA + S-adenosyl-L-homocysteine + H(+)</text>
        <dbReference type="Rhea" id="RHEA:16857"/>
        <dbReference type="Rhea" id="RHEA-COMP:11369"/>
        <dbReference type="Rhea" id="RHEA-COMP:13674"/>
        <dbReference type="ChEBI" id="CHEBI:15378"/>
        <dbReference type="ChEBI" id="CHEBI:57856"/>
        <dbReference type="ChEBI" id="CHEBI:59789"/>
        <dbReference type="ChEBI" id="CHEBI:85452"/>
        <dbReference type="ChEBI" id="CHEBI:137933"/>
        <dbReference type="EC" id="2.1.1.113"/>
    </reaction>
</comment>
<evidence type="ECO:0000256" key="4">
    <source>
        <dbReference type="ARBA" id="ARBA00022691"/>
    </source>
</evidence>
<comment type="similarity">
    <text evidence="1">Belongs to the N(4)/N(6)-methyltransferase family. N(4) subfamily.</text>
</comment>
<keyword evidence="11" id="KW-1185">Reference proteome</keyword>
<keyword evidence="6" id="KW-0238">DNA-binding</keyword>
<evidence type="ECO:0000256" key="1">
    <source>
        <dbReference type="ARBA" id="ARBA00010203"/>
    </source>
</evidence>
<name>A0A0D8HG79_9ACTN</name>
<dbReference type="GO" id="GO:0009307">
    <property type="term" value="P:DNA restriction-modification system"/>
    <property type="evidence" value="ECO:0007669"/>
    <property type="project" value="UniProtKB-KW"/>
</dbReference>
<proteinExistence type="inferred from homology"/>
<dbReference type="PATRIC" id="fig|1280514.3.peg.2846"/>
<dbReference type="GO" id="GO:0032259">
    <property type="term" value="P:methylation"/>
    <property type="evidence" value="ECO:0007669"/>
    <property type="project" value="UniProtKB-KW"/>
</dbReference>
<dbReference type="Proteomes" id="UP000032360">
    <property type="component" value="Unassembled WGS sequence"/>
</dbReference>
<dbReference type="InterPro" id="IPR029063">
    <property type="entry name" value="SAM-dependent_MTases_sf"/>
</dbReference>
<accession>A0A0D8HG79</accession>
<dbReference type="PROSITE" id="PS00093">
    <property type="entry name" value="N4_MTASE"/>
    <property type="match status" value="1"/>
</dbReference>
<evidence type="ECO:0000256" key="5">
    <source>
        <dbReference type="ARBA" id="ARBA00022747"/>
    </source>
</evidence>
<keyword evidence="5" id="KW-0680">Restriction system</keyword>
<dbReference type="OrthoDB" id="9773060at2"/>
<dbReference type="InterPro" id="IPR002941">
    <property type="entry name" value="DNA_methylase_N4/N6"/>
</dbReference>
<organism evidence="10 11">
    <name type="scientific">Acidithrix ferrooxidans</name>
    <dbReference type="NCBI Taxonomy" id="1280514"/>
    <lineage>
        <taxon>Bacteria</taxon>
        <taxon>Bacillati</taxon>
        <taxon>Actinomycetota</taxon>
        <taxon>Acidimicrobiia</taxon>
        <taxon>Acidimicrobiales</taxon>
        <taxon>Acidimicrobiaceae</taxon>
        <taxon>Acidithrix</taxon>
    </lineage>
</organism>
<dbReference type="AlphaFoldDB" id="A0A0D8HG79"/>